<evidence type="ECO:0000256" key="5">
    <source>
        <dbReference type="ARBA" id="ARBA00023315"/>
    </source>
</evidence>
<sequence length="770" mass="88488">MPRNSWLRPFVGTCCSKCVPISKMKFLEDPAMTLGIANILCVPTQNRDNGLLTRTFHYAAFILQRNPEFKYPGVSKRVIHSERVQNAIEETASEELSDLGLDNIHMMQLRQKHRRRAIEILKRMRSCISSLLLRISGWVIYKILGRILNGIYVHKGQIEALRKVSKNNVPLIYLPLHRSHLDYILVTFILYMNDLRAPLVAAGDNLLITFFGVLMRGLGAFFIQRKLDPHKGKKDRVYRAILHSYMSESMREGHSLEFFIEGGRTRTGKASLPKAGLLSVVVDTVNEGIVEDAYIVPVGISYEKIMDGNFVLEQLGKPKIMEDFKHAVKAVWRIFHSNFGSVRVDFCQPFSLREFLNSSKKFQMNLSPQSLVSVDRPLRSTPTSGLLYGTDIVVEDYRQVVKALAEHVVYDAFHTTALMSTNLLAFLYLTKHRKGATFQQLCQSLTWLRGEIIDRKRDVGFTGECSDIIRHASTLLTKNLVTIETIEMAWSSEKEKSNIRIVFHKPVIRLPHVLELQYYSNSVVSVFLIESVLANALFAIVDKNLDSWRGCDSRFFVSREQLVKKALMLCDVLQYEFIFTPPCGDLFSVINETVDHLLSSEILLQSQMVAGVGDHMEQAWMNRVASHMEWEESSESEDDLIVIQDQRLQIMLSEESLETLQFYRCILSPYVESYWLAASSLLKLVQVEKEESIFLQEIHKTAKERLQQGLIVYEECFAANQLKNAVKLFEHWKVVECYIQDSVKLYYLSSEYNSEEAVNEIIRKIEEYKV</sequence>
<reference evidence="9 10" key="1">
    <citation type="submission" date="2025-05" db="UniProtKB">
        <authorList>
            <consortium name="RefSeq"/>
        </authorList>
    </citation>
    <scope>IDENTIFICATION</scope>
    <source>
        <tissue evidence="9 10">Muscle</tissue>
    </source>
</reference>
<feature type="domain" description="Phospholipid/glycerol acyltransferase" evidence="7">
    <location>
        <begin position="171"/>
        <end position="303"/>
    </location>
</feature>
<dbReference type="Pfam" id="PF01553">
    <property type="entry name" value="Acyltransferase"/>
    <property type="match status" value="1"/>
</dbReference>
<dbReference type="RefSeq" id="XP_022253027.1">
    <property type="nucleotide sequence ID" value="XM_022397319.1"/>
</dbReference>
<evidence type="ECO:0000313" key="9">
    <source>
        <dbReference type="RefSeq" id="XP_022253026.1"/>
    </source>
</evidence>
<dbReference type="InterPro" id="IPR045520">
    <property type="entry name" value="GPAT/DHAPAT_C"/>
</dbReference>
<dbReference type="SUPFAM" id="SSF69593">
    <property type="entry name" value="Glycerol-3-phosphate (1)-acyltransferase"/>
    <property type="match status" value="1"/>
</dbReference>
<dbReference type="PIRSF" id="PIRSF000437">
    <property type="entry name" value="GPAT_DHAPAT"/>
    <property type="match status" value="1"/>
</dbReference>
<keyword evidence="5 6" id="KW-0012">Acyltransferase</keyword>
<evidence type="ECO:0000256" key="4">
    <source>
        <dbReference type="ARBA" id="ARBA00023136"/>
    </source>
</evidence>
<dbReference type="InterPro" id="IPR002123">
    <property type="entry name" value="Plipid/glycerol_acylTrfase"/>
</dbReference>
<dbReference type="SMART" id="SM00563">
    <property type="entry name" value="PlsC"/>
    <property type="match status" value="1"/>
</dbReference>
<evidence type="ECO:0000256" key="2">
    <source>
        <dbReference type="ARBA" id="ARBA00007937"/>
    </source>
</evidence>
<dbReference type="GeneID" id="106468916"/>
<comment type="subcellular location">
    <subcellularLocation>
        <location evidence="1">Membrane</location>
    </subcellularLocation>
</comment>
<dbReference type="Pfam" id="PF19277">
    <property type="entry name" value="GPAT_C"/>
    <property type="match status" value="1"/>
</dbReference>
<keyword evidence="4" id="KW-0472">Membrane</keyword>
<dbReference type="CDD" id="cd07993">
    <property type="entry name" value="LPLAT_DHAPAT-like"/>
    <property type="match status" value="1"/>
</dbReference>
<evidence type="ECO:0000256" key="6">
    <source>
        <dbReference type="PIRNR" id="PIRNR000437"/>
    </source>
</evidence>
<keyword evidence="3 6" id="KW-0808">Transferase</keyword>
<protein>
    <submittedName>
        <fullName evidence="9 10">Glycerol-3-phosphate acyltransferase 1, mitochondrial-like</fullName>
    </submittedName>
</protein>
<comment type="similarity">
    <text evidence="2 6">Belongs to the GPAT/DAPAT family.</text>
</comment>
<evidence type="ECO:0000313" key="10">
    <source>
        <dbReference type="RefSeq" id="XP_022253027.1"/>
    </source>
</evidence>
<accession>A0ABM1TAX0</accession>
<evidence type="ECO:0000313" key="8">
    <source>
        <dbReference type="Proteomes" id="UP000694941"/>
    </source>
</evidence>
<name>A0ABM1TAX0_LIMPO</name>
<keyword evidence="8" id="KW-1185">Reference proteome</keyword>
<dbReference type="Proteomes" id="UP000694941">
    <property type="component" value="Unplaced"/>
</dbReference>
<evidence type="ECO:0000256" key="1">
    <source>
        <dbReference type="ARBA" id="ARBA00004370"/>
    </source>
</evidence>
<dbReference type="InterPro" id="IPR022284">
    <property type="entry name" value="GPAT/DHAPAT"/>
</dbReference>
<gene>
    <name evidence="9 10" type="primary">LOC106468916</name>
</gene>
<dbReference type="PANTHER" id="PTHR12563">
    <property type="entry name" value="GLYCEROL-3-PHOSPHATE ACYLTRANSFERASE"/>
    <property type="match status" value="1"/>
</dbReference>
<dbReference type="InterPro" id="IPR041728">
    <property type="entry name" value="GPAT/DHAPAT_LPLAT"/>
</dbReference>
<evidence type="ECO:0000256" key="3">
    <source>
        <dbReference type="ARBA" id="ARBA00022679"/>
    </source>
</evidence>
<evidence type="ECO:0000259" key="7">
    <source>
        <dbReference type="SMART" id="SM00563"/>
    </source>
</evidence>
<dbReference type="RefSeq" id="XP_022253026.1">
    <property type="nucleotide sequence ID" value="XM_022397318.1"/>
</dbReference>
<dbReference type="PANTHER" id="PTHR12563:SF23">
    <property type="entry name" value="BCDNA.GH07066"/>
    <property type="match status" value="1"/>
</dbReference>
<proteinExistence type="inferred from homology"/>
<organism evidence="8 9">
    <name type="scientific">Limulus polyphemus</name>
    <name type="common">Atlantic horseshoe crab</name>
    <dbReference type="NCBI Taxonomy" id="6850"/>
    <lineage>
        <taxon>Eukaryota</taxon>
        <taxon>Metazoa</taxon>
        <taxon>Ecdysozoa</taxon>
        <taxon>Arthropoda</taxon>
        <taxon>Chelicerata</taxon>
        <taxon>Merostomata</taxon>
        <taxon>Xiphosura</taxon>
        <taxon>Limulidae</taxon>
        <taxon>Limulus</taxon>
    </lineage>
</organism>